<dbReference type="Pfam" id="PF10502">
    <property type="entry name" value="Peptidase_S26"/>
    <property type="match status" value="1"/>
</dbReference>
<gene>
    <name evidence="9" type="primary">lepB</name>
    <name evidence="9" type="ORF">CDO51_04880</name>
</gene>
<dbReference type="Proteomes" id="UP000214588">
    <property type="component" value="Unassembled WGS sequence"/>
</dbReference>
<protein>
    <recommendedName>
        <fullName evidence="4 7">Signal peptidase I</fullName>
        <ecNumber evidence="4 7">3.4.21.89</ecNumber>
    </recommendedName>
</protein>
<dbReference type="GO" id="GO:0005886">
    <property type="term" value="C:plasma membrane"/>
    <property type="evidence" value="ECO:0007669"/>
    <property type="project" value="UniProtKB-SubCell"/>
</dbReference>
<dbReference type="PRINTS" id="PR00727">
    <property type="entry name" value="LEADERPTASE"/>
</dbReference>
<evidence type="ECO:0000256" key="4">
    <source>
        <dbReference type="ARBA" id="ARBA00013208"/>
    </source>
</evidence>
<comment type="catalytic activity">
    <reaction evidence="1 7">
        <text>Cleavage of hydrophobic, N-terminal signal or leader sequences from secreted and periplasmic proteins.</text>
        <dbReference type="EC" id="3.4.21.89"/>
    </reaction>
</comment>
<organism evidence="9 10">
    <name type="scientific">Natranaerobius trueperi</name>
    <dbReference type="NCBI Taxonomy" id="759412"/>
    <lineage>
        <taxon>Bacteria</taxon>
        <taxon>Bacillati</taxon>
        <taxon>Bacillota</taxon>
        <taxon>Clostridia</taxon>
        <taxon>Natranaerobiales</taxon>
        <taxon>Natranaerobiaceae</taxon>
        <taxon>Natranaerobius</taxon>
    </lineage>
</organism>
<evidence type="ECO:0000256" key="7">
    <source>
        <dbReference type="RuleBase" id="RU362042"/>
    </source>
</evidence>
<dbReference type="InterPro" id="IPR000223">
    <property type="entry name" value="Pept_S26A_signal_pept_1"/>
</dbReference>
<accession>A0A226BYT8</accession>
<dbReference type="PANTHER" id="PTHR43390">
    <property type="entry name" value="SIGNAL PEPTIDASE I"/>
    <property type="match status" value="1"/>
</dbReference>
<evidence type="ECO:0000313" key="10">
    <source>
        <dbReference type="Proteomes" id="UP000214588"/>
    </source>
</evidence>
<keyword evidence="5 7" id="KW-0378">Hydrolase</keyword>
<dbReference type="PANTHER" id="PTHR43390:SF1">
    <property type="entry name" value="CHLOROPLAST PROCESSING PEPTIDASE"/>
    <property type="match status" value="1"/>
</dbReference>
<dbReference type="SUPFAM" id="SSF51306">
    <property type="entry name" value="LexA/Signal peptidase"/>
    <property type="match status" value="1"/>
</dbReference>
<dbReference type="EC" id="3.4.21.89" evidence="4 7"/>
<dbReference type="RefSeq" id="WP_089023186.1">
    <property type="nucleotide sequence ID" value="NZ_NIQC01000007.1"/>
</dbReference>
<dbReference type="AlphaFoldDB" id="A0A226BYT8"/>
<dbReference type="GO" id="GO:0009003">
    <property type="term" value="F:signal peptidase activity"/>
    <property type="evidence" value="ECO:0007669"/>
    <property type="project" value="UniProtKB-EC"/>
</dbReference>
<evidence type="ECO:0000256" key="2">
    <source>
        <dbReference type="ARBA" id="ARBA00004401"/>
    </source>
</evidence>
<comment type="subcellular location">
    <subcellularLocation>
        <location evidence="2">Cell membrane</location>
        <topology evidence="2">Single-pass type II membrane protein</topology>
    </subcellularLocation>
    <subcellularLocation>
        <location evidence="7">Membrane</location>
        <topology evidence="7">Single-pass type II membrane protein</topology>
    </subcellularLocation>
</comment>
<sequence length="171" mass="19936">MEKFLREIFEWVKSLLVAVVLAFLIRFFVVEIFLVEGQSMSPTLADSQRLVVNKFIYRLDDPDREDIIVFEYDEDKDFIKRVVGLPGEKIEIADGNVYINGDRVKENYQTKKVNDNYGPEKIPDEKYFVLGDNRNNSMDSRSPSVGFIHEEQIKGKAFFVFWPLDQLGVIE</sequence>
<dbReference type="NCBIfam" id="TIGR02227">
    <property type="entry name" value="sigpep_I_bact"/>
    <property type="match status" value="1"/>
</dbReference>
<dbReference type="PROSITE" id="PS00760">
    <property type="entry name" value="SPASE_I_2"/>
    <property type="match status" value="1"/>
</dbReference>
<reference evidence="9 10" key="1">
    <citation type="submission" date="2017-06" db="EMBL/GenBank/DDBJ databases">
        <title>Draft Genome Sequence of Natranaerobius trueperi halophilic, alkalithermophilic bacteria from soda lakes.</title>
        <authorList>
            <person name="Zhao B."/>
        </authorList>
    </citation>
    <scope>NUCLEOTIDE SEQUENCE [LARGE SCALE GENOMIC DNA]</scope>
    <source>
        <strain evidence="9 10">DSM 18760</strain>
    </source>
</reference>
<dbReference type="Gene3D" id="2.10.109.10">
    <property type="entry name" value="Umud Fragment, subunit A"/>
    <property type="match status" value="1"/>
</dbReference>
<keyword evidence="7" id="KW-1133">Transmembrane helix</keyword>
<keyword evidence="7" id="KW-0812">Transmembrane</keyword>
<dbReference type="GO" id="GO:0004252">
    <property type="term" value="F:serine-type endopeptidase activity"/>
    <property type="evidence" value="ECO:0007669"/>
    <property type="project" value="InterPro"/>
</dbReference>
<evidence type="ECO:0000256" key="5">
    <source>
        <dbReference type="ARBA" id="ARBA00022801"/>
    </source>
</evidence>
<feature type="active site" evidence="6">
    <location>
        <position position="80"/>
    </location>
</feature>
<dbReference type="EMBL" id="NIQC01000007">
    <property type="protein sequence ID" value="OWZ84208.1"/>
    <property type="molecule type" value="Genomic_DNA"/>
</dbReference>
<dbReference type="InterPro" id="IPR036286">
    <property type="entry name" value="LexA/Signal_pep-like_sf"/>
</dbReference>
<dbReference type="InterPro" id="IPR019757">
    <property type="entry name" value="Pept_S26A_signal_pept_1_Lys-AS"/>
</dbReference>
<dbReference type="InterPro" id="IPR019758">
    <property type="entry name" value="Pept_S26A_signal_pept_1_CS"/>
</dbReference>
<comment type="similarity">
    <text evidence="3 7">Belongs to the peptidase S26 family.</text>
</comment>
<feature type="transmembrane region" description="Helical" evidence="7">
    <location>
        <begin position="12"/>
        <end position="35"/>
    </location>
</feature>
<evidence type="ECO:0000256" key="3">
    <source>
        <dbReference type="ARBA" id="ARBA00009370"/>
    </source>
</evidence>
<comment type="caution">
    <text evidence="9">The sequence shown here is derived from an EMBL/GenBank/DDBJ whole genome shotgun (WGS) entry which is preliminary data.</text>
</comment>
<dbReference type="CDD" id="cd06530">
    <property type="entry name" value="S26_SPase_I"/>
    <property type="match status" value="1"/>
</dbReference>
<evidence type="ECO:0000313" key="9">
    <source>
        <dbReference type="EMBL" id="OWZ84208.1"/>
    </source>
</evidence>
<name>A0A226BYT8_9FIRM</name>
<keyword evidence="7" id="KW-0645">Protease</keyword>
<feature type="domain" description="Peptidase S26" evidence="8">
    <location>
        <begin position="9"/>
        <end position="162"/>
    </location>
</feature>
<evidence type="ECO:0000256" key="1">
    <source>
        <dbReference type="ARBA" id="ARBA00000677"/>
    </source>
</evidence>
<dbReference type="GO" id="GO:0006465">
    <property type="term" value="P:signal peptide processing"/>
    <property type="evidence" value="ECO:0007669"/>
    <property type="project" value="InterPro"/>
</dbReference>
<evidence type="ECO:0000256" key="6">
    <source>
        <dbReference type="PIRSR" id="PIRSR600223-1"/>
    </source>
</evidence>
<evidence type="ECO:0000259" key="8">
    <source>
        <dbReference type="Pfam" id="PF10502"/>
    </source>
</evidence>
<dbReference type="InterPro" id="IPR019533">
    <property type="entry name" value="Peptidase_S26"/>
</dbReference>
<feature type="active site" evidence="6">
    <location>
        <position position="39"/>
    </location>
</feature>
<keyword evidence="10" id="KW-1185">Reference proteome</keyword>
<proteinExistence type="inferred from homology"/>
<dbReference type="OrthoDB" id="9802919at2"/>
<keyword evidence="7" id="KW-0472">Membrane</keyword>
<dbReference type="PROSITE" id="PS00761">
    <property type="entry name" value="SPASE_I_3"/>
    <property type="match status" value="1"/>
</dbReference>